<evidence type="ECO:0000256" key="2">
    <source>
        <dbReference type="ARBA" id="ARBA00022801"/>
    </source>
</evidence>
<keyword evidence="6" id="KW-1185">Reference proteome</keyword>
<dbReference type="Pfam" id="PF00459">
    <property type="entry name" value="Inositol_P"/>
    <property type="match status" value="1"/>
</dbReference>
<evidence type="ECO:0008006" key="7">
    <source>
        <dbReference type="Google" id="ProtNLM"/>
    </source>
</evidence>
<protein>
    <recommendedName>
        <fullName evidence="7">Inositol monophosphatase</fullName>
    </recommendedName>
</protein>
<sequence length="321" mass="33900">MGDHIVTAAHQLLDIAREAAAAGAAVLAGRDDVAPSGLALGGDGVETKSSESDLVTDFDRRAEQAVRTVLRRRRPEDTVTGEEYGTVAPDGATGYRWSIDPLDGTTNFVRGILYYGTSVAVQGPDGQWLVGVVHAPGLRRLWWASRDGGAFTSRLDGEGPGWPIGDPVRLRGPRGSLSAGLLSTGFGYDPERRAQQTAAVAAMLDSFGNLRRLGAAALDICMVADGTVEAFAEFGIQEHDWSAAALIAEEAGVPVRRPAVADSSVRGDWCLIGDIGIPHTRLRPLPIGLAEEQVQDGQADDERAQDERAQDGKVPGEGAAR</sequence>
<proteinExistence type="predicted"/>
<dbReference type="PRINTS" id="PR00377">
    <property type="entry name" value="IMPHPHTASES"/>
</dbReference>
<dbReference type="Gene3D" id="3.30.540.10">
    <property type="entry name" value="Fructose-1,6-Bisphosphatase, subunit A, domain 1"/>
    <property type="match status" value="1"/>
</dbReference>
<dbReference type="EMBL" id="BAAAVT010000007">
    <property type="protein sequence ID" value="GAA3060666.1"/>
    <property type="molecule type" value="Genomic_DNA"/>
</dbReference>
<dbReference type="PROSITE" id="PS00629">
    <property type="entry name" value="IMP_1"/>
    <property type="match status" value="1"/>
</dbReference>
<dbReference type="InterPro" id="IPR020583">
    <property type="entry name" value="Inositol_monoP_metal-BS"/>
</dbReference>
<dbReference type="Gene3D" id="3.40.190.80">
    <property type="match status" value="1"/>
</dbReference>
<evidence type="ECO:0000313" key="5">
    <source>
        <dbReference type="EMBL" id="GAA3060666.1"/>
    </source>
</evidence>
<evidence type="ECO:0000256" key="4">
    <source>
        <dbReference type="SAM" id="MobiDB-lite"/>
    </source>
</evidence>
<dbReference type="Proteomes" id="UP001500236">
    <property type="component" value="Unassembled WGS sequence"/>
</dbReference>
<evidence type="ECO:0000313" key="6">
    <source>
        <dbReference type="Proteomes" id="UP001500236"/>
    </source>
</evidence>
<keyword evidence="1" id="KW-0479">Metal-binding</keyword>
<dbReference type="SUPFAM" id="SSF56655">
    <property type="entry name" value="Carbohydrate phosphatase"/>
    <property type="match status" value="1"/>
</dbReference>
<dbReference type="InterPro" id="IPR000760">
    <property type="entry name" value="Inositol_monophosphatase-like"/>
</dbReference>
<keyword evidence="2" id="KW-0378">Hydrolase</keyword>
<keyword evidence="3" id="KW-0460">Magnesium</keyword>
<dbReference type="PANTHER" id="PTHR20854:SF4">
    <property type="entry name" value="INOSITOL-1-MONOPHOSPHATASE-RELATED"/>
    <property type="match status" value="1"/>
</dbReference>
<dbReference type="PANTHER" id="PTHR20854">
    <property type="entry name" value="INOSITOL MONOPHOSPHATASE"/>
    <property type="match status" value="1"/>
</dbReference>
<name>A0ABP6LVU4_9MICC</name>
<reference evidence="6" key="1">
    <citation type="journal article" date="2019" name="Int. J. Syst. Evol. Microbiol.">
        <title>The Global Catalogue of Microorganisms (GCM) 10K type strain sequencing project: providing services to taxonomists for standard genome sequencing and annotation.</title>
        <authorList>
            <consortium name="The Broad Institute Genomics Platform"/>
            <consortium name="The Broad Institute Genome Sequencing Center for Infectious Disease"/>
            <person name="Wu L."/>
            <person name="Ma J."/>
        </authorList>
    </citation>
    <scope>NUCLEOTIDE SEQUENCE [LARGE SCALE GENOMIC DNA]</scope>
    <source>
        <strain evidence="6">JCM 14309</strain>
    </source>
</reference>
<evidence type="ECO:0000256" key="3">
    <source>
        <dbReference type="ARBA" id="ARBA00022842"/>
    </source>
</evidence>
<feature type="compositionally biased region" description="Basic and acidic residues" evidence="4">
    <location>
        <begin position="300"/>
        <end position="311"/>
    </location>
</feature>
<feature type="region of interest" description="Disordered" evidence="4">
    <location>
        <begin position="289"/>
        <end position="321"/>
    </location>
</feature>
<evidence type="ECO:0000256" key="1">
    <source>
        <dbReference type="ARBA" id="ARBA00022723"/>
    </source>
</evidence>
<comment type="caution">
    <text evidence="5">The sequence shown here is derived from an EMBL/GenBank/DDBJ whole genome shotgun (WGS) entry which is preliminary data.</text>
</comment>
<organism evidence="5 6">
    <name type="scientific">Nesterenkonia aethiopica</name>
    <dbReference type="NCBI Taxonomy" id="269144"/>
    <lineage>
        <taxon>Bacteria</taxon>
        <taxon>Bacillati</taxon>
        <taxon>Actinomycetota</taxon>
        <taxon>Actinomycetes</taxon>
        <taxon>Micrococcales</taxon>
        <taxon>Micrococcaceae</taxon>
        <taxon>Nesterenkonia</taxon>
    </lineage>
</organism>
<gene>
    <name evidence="5" type="ORF">GCM10010529_12850</name>
</gene>
<accession>A0ABP6LVU4</accession>